<protein>
    <submittedName>
        <fullName evidence="1">Uncharacterized protein</fullName>
    </submittedName>
</protein>
<evidence type="ECO:0000313" key="2">
    <source>
        <dbReference type="Proteomes" id="UP000663879"/>
    </source>
</evidence>
<organism evidence="1 2">
    <name type="scientific">Brachionus calyciflorus</name>
    <dbReference type="NCBI Taxonomy" id="104777"/>
    <lineage>
        <taxon>Eukaryota</taxon>
        <taxon>Metazoa</taxon>
        <taxon>Spiralia</taxon>
        <taxon>Gnathifera</taxon>
        <taxon>Rotifera</taxon>
        <taxon>Eurotatoria</taxon>
        <taxon>Monogononta</taxon>
        <taxon>Pseudotrocha</taxon>
        <taxon>Ploima</taxon>
        <taxon>Brachionidae</taxon>
        <taxon>Brachionus</taxon>
    </lineage>
</organism>
<dbReference type="Proteomes" id="UP000663879">
    <property type="component" value="Unassembled WGS sequence"/>
</dbReference>
<keyword evidence="2" id="KW-1185">Reference proteome</keyword>
<dbReference type="AlphaFoldDB" id="A0A813Z9A4"/>
<comment type="caution">
    <text evidence="1">The sequence shown here is derived from an EMBL/GenBank/DDBJ whole genome shotgun (WGS) entry which is preliminary data.</text>
</comment>
<evidence type="ECO:0000313" key="1">
    <source>
        <dbReference type="EMBL" id="CAF0896693.1"/>
    </source>
</evidence>
<proteinExistence type="predicted"/>
<gene>
    <name evidence="1" type="ORF">OXX778_LOCUS11190</name>
</gene>
<reference evidence="1" key="1">
    <citation type="submission" date="2021-02" db="EMBL/GenBank/DDBJ databases">
        <authorList>
            <person name="Nowell W R."/>
        </authorList>
    </citation>
    <scope>NUCLEOTIDE SEQUENCE</scope>
    <source>
        <strain evidence="1">Ploen Becks lab</strain>
    </source>
</reference>
<accession>A0A813Z9A4</accession>
<name>A0A813Z9A4_9BILA</name>
<sequence>MFNLIFQESKLNLENKSFKRFSENIPTSSFFVSDNTSTKIQNKKKNEKRLVSKEKNEESPSKIFLTENPDFSIKKKSNINVDSNSILNNFSDIDTNCQVQIDLVREDKTAFEIEYDDESSNRSFDESDVSQHSLFDDSLSESSSSEDEFANNCTDYEKKFDSKIYPESQLSIWQFFISFYTIKAKHHLSDVACNDLLKFIKKILPENNKCPKTLASFENEIFKSKKVEYSEVCHNC</sequence>
<dbReference type="EMBL" id="CAJNOC010001864">
    <property type="protein sequence ID" value="CAF0896693.1"/>
    <property type="molecule type" value="Genomic_DNA"/>
</dbReference>